<dbReference type="EMBL" id="DWXZ01000038">
    <property type="protein sequence ID" value="HJB36885.1"/>
    <property type="molecule type" value="Genomic_DNA"/>
</dbReference>
<dbReference type="InterPro" id="IPR023198">
    <property type="entry name" value="PGP-like_dom2"/>
</dbReference>
<dbReference type="PANTHER" id="PTHR43434">
    <property type="entry name" value="PHOSPHOGLYCOLATE PHOSPHATASE"/>
    <property type="match status" value="1"/>
</dbReference>
<organism evidence="1 2">
    <name type="scientific">Candidatus Acutalibacter ornithocaccae</name>
    <dbReference type="NCBI Taxonomy" id="2838416"/>
    <lineage>
        <taxon>Bacteria</taxon>
        <taxon>Bacillati</taxon>
        <taxon>Bacillota</taxon>
        <taxon>Clostridia</taxon>
        <taxon>Eubacteriales</taxon>
        <taxon>Acutalibacteraceae</taxon>
        <taxon>Acutalibacter</taxon>
    </lineage>
</organism>
<dbReference type="GO" id="GO:0008967">
    <property type="term" value="F:phosphoglycolate phosphatase activity"/>
    <property type="evidence" value="ECO:0007669"/>
    <property type="project" value="TreeGrafter"/>
</dbReference>
<evidence type="ECO:0000313" key="2">
    <source>
        <dbReference type="Proteomes" id="UP000824214"/>
    </source>
</evidence>
<dbReference type="Pfam" id="PF13419">
    <property type="entry name" value="HAD_2"/>
    <property type="match status" value="1"/>
</dbReference>
<gene>
    <name evidence="1" type="ORF">H9942_02305</name>
</gene>
<protein>
    <submittedName>
        <fullName evidence="1">HAD family hydrolase</fullName>
    </submittedName>
</protein>
<reference evidence="1" key="1">
    <citation type="journal article" date="2021" name="PeerJ">
        <title>Extensive microbial diversity within the chicken gut microbiome revealed by metagenomics and culture.</title>
        <authorList>
            <person name="Gilroy R."/>
            <person name="Ravi A."/>
            <person name="Getino M."/>
            <person name="Pursley I."/>
            <person name="Horton D.L."/>
            <person name="Alikhan N.F."/>
            <person name="Baker D."/>
            <person name="Gharbi K."/>
            <person name="Hall N."/>
            <person name="Watson M."/>
            <person name="Adriaenssens E.M."/>
            <person name="Foster-Nyarko E."/>
            <person name="Jarju S."/>
            <person name="Secka A."/>
            <person name="Antonio M."/>
            <person name="Oren A."/>
            <person name="Chaudhuri R.R."/>
            <person name="La Ragione R."/>
            <person name="Hildebrand F."/>
            <person name="Pallen M.J."/>
        </authorList>
    </citation>
    <scope>NUCLEOTIDE SEQUENCE</scope>
    <source>
        <strain evidence="1">ChiBcolR8-3208</strain>
    </source>
</reference>
<comment type="caution">
    <text evidence="1">The sequence shown here is derived from an EMBL/GenBank/DDBJ whole genome shotgun (WGS) entry which is preliminary data.</text>
</comment>
<evidence type="ECO:0000313" key="1">
    <source>
        <dbReference type="EMBL" id="HJB36885.1"/>
    </source>
</evidence>
<dbReference type="InterPro" id="IPR036412">
    <property type="entry name" value="HAD-like_sf"/>
</dbReference>
<sequence>MRYDSILFDLDGTLWDSTDAVAASWEEALAGVPDIEGPPTRAQLEGVMGMTAEDLMAKLYPHLSKERHMELFDRCCQVENTYLREHGGVLYPQLEETLEALSQKLPLFIVSNCNAEYIPCFLDAHQLHRYFQDWECIGRTGKQKWENIRLVVERNHLQRPVYVGDTAMDQEAAQKAGVPFLHAAYGFGDVTGAPEITQFPQLLELLQD</sequence>
<dbReference type="InterPro" id="IPR006439">
    <property type="entry name" value="HAD-SF_hydro_IA"/>
</dbReference>
<dbReference type="InterPro" id="IPR023214">
    <property type="entry name" value="HAD_sf"/>
</dbReference>
<accession>A0A9D2LW92</accession>
<dbReference type="SFLD" id="SFLDS00003">
    <property type="entry name" value="Haloacid_Dehalogenase"/>
    <property type="match status" value="1"/>
</dbReference>
<dbReference type="Gene3D" id="1.10.150.240">
    <property type="entry name" value="Putative phosphatase, domain 2"/>
    <property type="match status" value="1"/>
</dbReference>
<keyword evidence="1" id="KW-0378">Hydrolase</keyword>
<name>A0A9D2LW92_9FIRM</name>
<dbReference type="Proteomes" id="UP000824214">
    <property type="component" value="Unassembled WGS sequence"/>
</dbReference>
<dbReference type="InterPro" id="IPR050155">
    <property type="entry name" value="HAD-like_hydrolase_sf"/>
</dbReference>
<proteinExistence type="predicted"/>
<dbReference type="SUPFAM" id="SSF56784">
    <property type="entry name" value="HAD-like"/>
    <property type="match status" value="1"/>
</dbReference>
<dbReference type="InterPro" id="IPR041492">
    <property type="entry name" value="HAD_2"/>
</dbReference>
<dbReference type="NCBIfam" id="TIGR01549">
    <property type="entry name" value="HAD-SF-IA-v1"/>
    <property type="match status" value="1"/>
</dbReference>
<dbReference type="PANTHER" id="PTHR43434:SF1">
    <property type="entry name" value="PHOSPHOGLYCOLATE PHOSPHATASE"/>
    <property type="match status" value="1"/>
</dbReference>
<dbReference type="GO" id="GO:0006281">
    <property type="term" value="P:DNA repair"/>
    <property type="evidence" value="ECO:0007669"/>
    <property type="project" value="TreeGrafter"/>
</dbReference>
<dbReference type="AlphaFoldDB" id="A0A9D2LW92"/>
<reference evidence="1" key="2">
    <citation type="submission" date="2021-04" db="EMBL/GenBank/DDBJ databases">
        <authorList>
            <person name="Gilroy R."/>
        </authorList>
    </citation>
    <scope>NUCLEOTIDE SEQUENCE</scope>
    <source>
        <strain evidence="1">ChiBcolR8-3208</strain>
    </source>
</reference>
<dbReference type="Gene3D" id="3.40.50.1000">
    <property type="entry name" value="HAD superfamily/HAD-like"/>
    <property type="match status" value="1"/>
</dbReference>
<dbReference type="SFLD" id="SFLDG01129">
    <property type="entry name" value="C1.5:_HAD__Beta-PGM__Phosphata"/>
    <property type="match status" value="1"/>
</dbReference>